<name>A0AB39U1U1_9CAUD</name>
<accession>A0AB39U1U1</accession>
<feature type="region of interest" description="Disordered" evidence="1">
    <location>
        <begin position="56"/>
        <end position="75"/>
    </location>
</feature>
<organism evidence="2">
    <name type="scientific">Mycolicibacterium phage JSForest2</name>
    <dbReference type="NCBI Taxonomy" id="3240807"/>
    <lineage>
        <taxon>Viruses</taxon>
        <taxon>Duplodnaviria</taxon>
        <taxon>Heunggongvirae</taxon>
        <taxon>Uroviricota</taxon>
        <taxon>Caudoviricetes</taxon>
    </lineage>
</organism>
<protein>
    <submittedName>
        <fullName evidence="2">Uncharacterized protein</fullName>
    </submittedName>
</protein>
<reference evidence="2" key="1">
    <citation type="submission" date="2023-07" db="EMBL/GenBank/DDBJ databases">
        <title>Novel Phage-like Particles from Mycolicibacterium aichiense.</title>
        <authorList>
            <person name="Saha M.S."/>
            <person name="Roman A."/>
            <person name="Doherty M."/>
            <person name="Shijo M."/>
            <person name="Riddick Z."/>
        </authorList>
    </citation>
    <scope>NUCLEOTIDE SEQUENCE</scope>
</reference>
<feature type="compositionally biased region" description="Low complexity" evidence="1">
    <location>
        <begin position="56"/>
        <end position="65"/>
    </location>
</feature>
<evidence type="ECO:0000256" key="1">
    <source>
        <dbReference type="SAM" id="MobiDB-lite"/>
    </source>
</evidence>
<sequence>MCVHGLGQIKSARTHYAILACWRESPRSASWTQPGVSTEKGRHAGWRALSVRPTRTATAGAGTPGEDQAVGEDGVGHPTVRLLTRRGTRSQASKFVPGLSRTPLLVYACNLQNLGLFVTNTTLTPAGTLSLSLTCIWV</sequence>
<dbReference type="EMBL" id="OR387116">
    <property type="protein sequence ID" value="XDR06205.1"/>
    <property type="molecule type" value="Genomic_DNA"/>
</dbReference>
<proteinExistence type="predicted"/>
<evidence type="ECO:0000313" key="2">
    <source>
        <dbReference type="EMBL" id="XDR06205.1"/>
    </source>
</evidence>